<evidence type="ECO:0000259" key="3">
    <source>
        <dbReference type="Pfam" id="PF04355"/>
    </source>
</evidence>
<proteinExistence type="predicted"/>
<dbReference type="OrthoDB" id="5297256at2"/>
<keyword evidence="1" id="KW-0732">Signal</keyword>
<dbReference type="Proteomes" id="UP000261948">
    <property type="component" value="Unassembled WGS sequence"/>
</dbReference>
<evidence type="ECO:0000256" key="1">
    <source>
        <dbReference type="ARBA" id="ARBA00022729"/>
    </source>
</evidence>
<organism evidence="4 5">
    <name type="scientific">Comamonas testosteroni</name>
    <name type="common">Pseudomonas testosteroni</name>
    <dbReference type="NCBI Taxonomy" id="285"/>
    <lineage>
        <taxon>Bacteria</taxon>
        <taxon>Pseudomonadati</taxon>
        <taxon>Pseudomonadota</taxon>
        <taxon>Betaproteobacteria</taxon>
        <taxon>Burkholderiales</taxon>
        <taxon>Comamonadaceae</taxon>
        <taxon>Comamonas</taxon>
    </lineage>
</organism>
<sequence>MNIFSRVTTALAAAAIGALTLVGCDEQKIKELEEGMSTEFDVRAKFGEPERIWQEADGSHTLEYNRQPAGAKNYMITIGQDGKMSALRQVLAPHVFAQIQPGMDENQVRRMLGKPAKMMTFQLKQETVWDWNYIDPPTRSMEFSVYFDMSGRVLRSGSREKMQDEQR</sequence>
<reference evidence="4 5" key="1">
    <citation type="submission" date="2018-08" db="EMBL/GenBank/DDBJ databases">
        <title>Comamonas testosteroni strain SWCO2.</title>
        <authorList>
            <person name="Jiang N."/>
            <person name="Zhang X.Z."/>
        </authorList>
    </citation>
    <scope>NUCLEOTIDE SEQUENCE [LARGE SCALE GENOMIC DNA]</scope>
    <source>
        <strain evidence="4 5">SWCO2</strain>
    </source>
</reference>
<evidence type="ECO:0000256" key="2">
    <source>
        <dbReference type="ARBA" id="ARBA00023136"/>
    </source>
</evidence>
<dbReference type="InterPro" id="IPR007450">
    <property type="entry name" value="BamE_dom"/>
</dbReference>
<dbReference type="Pfam" id="PF04355">
    <property type="entry name" value="BamE"/>
    <property type="match status" value="1"/>
</dbReference>
<accession>A0A373FJ81</accession>
<dbReference type="PROSITE" id="PS51257">
    <property type="entry name" value="PROKAR_LIPOPROTEIN"/>
    <property type="match status" value="1"/>
</dbReference>
<dbReference type="EMBL" id="QURR01000015">
    <property type="protein sequence ID" value="RGE44183.1"/>
    <property type="molecule type" value="Genomic_DNA"/>
</dbReference>
<dbReference type="Gene3D" id="3.30.1450.10">
    <property type="match status" value="1"/>
</dbReference>
<dbReference type="GO" id="GO:0019867">
    <property type="term" value="C:outer membrane"/>
    <property type="evidence" value="ECO:0007669"/>
    <property type="project" value="InterPro"/>
</dbReference>
<evidence type="ECO:0000313" key="4">
    <source>
        <dbReference type="EMBL" id="RGE44183.1"/>
    </source>
</evidence>
<dbReference type="AlphaFoldDB" id="A0A373FJ81"/>
<keyword evidence="5" id="KW-1185">Reference proteome</keyword>
<feature type="domain" description="Outer membrane protein assembly factor BamE" evidence="3">
    <location>
        <begin position="95"/>
        <end position="154"/>
    </location>
</feature>
<keyword evidence="2" id="KW-0472">Membrane</keyword>
<evidence type="ECO:0000313" key="5">
    <source>
        <dbReference type="Proteomes" id="UP000261948"/>
    </source>
</evidence>
<dbReference type="InterPro" id="IPR037873">
    <property type="entry name" value="BamE-like"/>
</dbReference>
<gene>
    <name evidence="4" type="primary">bamE</name>
    <name evidence="4" type="ORF">DZC30_13095</name>
</gene>
<name>A0A373FJ81_COMTE</name>
<comment type="caution">
    <text evidence="4">The sequence shown here is derived from an EMBL/GenBank/DDBJ whole genome shotgun (WGS) entry which is preliminary data.</text>
</comment>
<protein>
    <submittedName>
        <fullName evidence="4">Outer membrane protein assembly factor BamE</fullName>
    </submittedName>
</protein>